<dbReference type="PANTHER" id="PTHR24171">
    <property type="entry name" value="ANKYRIN REPEAT DOMAIN-CONTAINING PROTEIN 39-RELATED"/>
    <property type="match status" value="1"/>
</dbReference>
<dbReference type="InterPro" id="IPR002110">
    <property type="entry name" value="Ankyrin_rpt"/>
</dbReference>
<dbReference type="Proteomes" id="UP000008743">
    <property type="component" value="Unassembled WGS sequence"/>
</dbReference>
<dbReference type="eggNOG" id="KOG4412">
    <property type="taxonomic scope" value="Eukaryota"/>
</dbReference>
<keyword evidence="5" id="KW-1185">Reference proteome</keyword>
<name>A0A0D2X295_CAPO3</name>
<dbReference type="PhylomeDB" id="A0A0D2X295"/>
<gene>
    <name evidence="4" type="ORF">CAOG_003187</name>
</gene>
<dbReference type="EMBL" id="KE346363">
    <property type="protein sequence ID" value="KJE92169.1"/>
    <property type="molecule type" value="Genomic_DNA"/>
</dbReference>
<dbReference type="Gene3D" id="1.25.40.20">
    <property type="entry name" value="Ankyrin repeat-containing domain"/>
    <property type="match status" value="2"/>
</dbReference>
<dbReference type="PROSITE" id="PS50297">
    <property type="entry name" value="ANK_REP_REGION"/>
    <property type="match status" value="2"/>
</dbReference>
<dbReference type="SUPFAM" id="SSF48403">
    <property type="entry name" value="Ankyrin repeat"/>
    <property type="match status" value="1"/>
</dbReference>
<dbReference type="RefSeq" id="XP_004364026.1">
    <property type="nucleotide sequence ID" value="XM_004363969.2"/>
</dbReference>
<dbReference type="STRING" id="595528.A0A0D2X295"/>
<reference evidence="5" key="1">
    <citation type="submission" date="2011-02" db="EMBL/GenBank/DDBJ databases">
        <title>The Genome Sequence of Capsaspora owczarzaki ATCC 30864.</title>
        <authorList>
            <person name="Russ C."/>
            <person name="Cuomo C."/>
            <person name="Burger G."/>
            <person name="Gray M.W."/>
            <person name="Holland P.W.H."/>
            <person name="King N."/>
            <person name="Lang F.B.F."/>
            <person name="Roger A.J."/>
            <person name="Ruiz-Trillo I."/>
            <person name="Young S.K."/>
            <person name="Zeng Q."/>
            <person name="Gargeya S."/>
            <person name="Alvarado L."/>
            <person name="Berlin A."/>
            <person name="Chapman S.B."/>
            <person name="Chen Z."/>
            <person name="Freedman E."/>
            <person name="Gellesch M."/>
            <person name="Goldberg J."/>
            <person name="Griggs A."/>
            <person name="Gujja S."/>
            <person name="Heilman E."/>
            <person name="Heiman D."/>
            <person name="Howarth C."/>
            <person name="Mehta T."/>
            <person name="Neiman D."/>
            <person name="Pearson M."/>
            <person name="Roberts A."/>
            <person name="Saif S."/>
            <person name="Shea T."/>
            <person name="Shenoy N."/>
            <person name="Sisk P."/>
            <person name="Stolte C."/>
            <person name="Sykes S."/>
            <person name="White J."/>
            <person name="Yandava C."/>
            <person name="Haas B."/>
            <person name="Nusbaum C."/>
            <person name="Birren B."/>
        </authorList>
    </citation>
    <scope>NUCLEOTIDE SEQUENCE</scope>
    <source>
        <strain evidence="5">ATCC 30864</strain>
    </source>
</reference>
<dbReference type="OMA" id="YNGADVW"/>
<evidence type="ECO:0000313" key="5">
    <source>
        <dbReference type="Proteomes" id="UP000008743"/>
    </source>
</evidence>
<feature type="repeat" description="ANK" evidence="3">
    <location>
        <begin position="69"/>
        <end position="101"/>
    </location>
</feature>
<dbReference type="AlphaFoldDB" id="A0A0D2X295"/>
<proteinExistence type="predicted"/>
<evidence type="ECO:0000256" key="1">
    <source>
        <dbReference type="ARBA" id="ARBA00022737"/>
    </source>
</evidence>
<dbReference type="PROSITE" id="PS50088">
    <property type="entry name" value="ANK_REPEAT"/>
    <property type="match status" value="2"/>
</dbReference>
<dbReference type="SMART" id="SM00248">
    <property type="entry name" value="ANK"/>
    <property type="match status" value="2"/>
</dbReference>
<evidence type="ECO:0000256" key="3">
    <source>
        <dbReference type="PROSITE-ProRule" id="PRU00023"/>
    </source>
</evidence>
<dbReference type="Pfam" id="PF12796">
    <property type="entry name" value="Ank_2"/>
    <property type="match status" value="1"/>
</dbReference>
<dbReference type="PANTHER" id="PTHR24171:SF9">
    <property type="entry name" value="ANKYRIN REPEAT DOMAIN-CONTAINING PROTEIN 39"/>
    <property type="match status" value="1"/>
</dbReference>
<feature type="repeat" description="ANK" evidence="3">
    <location>
        <begin position="36"/>
        <end position="68"/>
    </location>
</feature>
<keyword evidence="1" id="KW-0677">Repeat</keyword>
<protein>
    <submittedName>
        <fullName evidence="4">Uncharacterized protein</fullName>
    </submittedName>
</protein>
<dbReference type="InParanoid" id="A0A0D2X295"/>
<organism evidence="4 5">
    <name type="scientific">Capsaspora owczarzaki (strain ATCC 30864)</name>
    <dbReference type="NCBI Taxonomy" id="595528"/>
    <lineage>
        <taxon>Eukaryota</taxon>
        <taxon>Filasterea</taxon>
        <taxon>Capsaspora</taxon>
    </lineage>
</organism>
<dbReference type="InterPro" id="IPR036770">
    <property type="entry name" value="Ankyrin_rpt-contain_sf"/>
</dbReference>
<sequence>MTEVFKALRDGKEADALKLITKLASKKKTLTFADDHGWTPLHFAANSGFGEIVTLLSKNGASVQAKNNQGQTPLMLAAAKGHIDVCRKLVEAGSELLVTDNNGWSPKVTASKFDHKAIVTFLEGEERFAER</sequence>
<dbReference type="OrthoDB" id="195446at2759"/>
<evidence type="ECO:0000256" key="2">
    <source>
        <dbReference type="ARBA" id="ARBA00023043"/>
    </source>
</evidence>
<accession>A0A0D2X295</accession>
<evidence type="ECO:0000313" key="4">
    <source>
        <dbReference type="EMBL" id="KJE92169.1"/>
    </source>
</evidence>
<keyword evidence="2 3" id="KW-0040">ANK repeat</keyword>